<dbReference type="InterPro" id="IPR050339">
    <property type="entry name" value="CC_SR_Kinase"/>
</dbReference>
<dbReference type="InterPro" id="IPR000719">
    <property type="entry name" value="Prot_kinase_dom"/>
</dbReference>
<organism evidence="8 9">
    <name type="scientific">Delitschia confertaspora ATCC 74209</name>
    <dbReference type="NCBI Taxonomy" id="1513339"/>
    <lineage>
        <taxon>Eukaryota</taxon>
        <taxon>Fungi</taxon>
        <taxon>Dikarya</taxon>
        <taxon>Ascomycota</taxon>
        <taxon>Pezizomycotina</taxon>
        <taxon>Dothideomycetes</taxon>
        <taxon>Pleosporomycetidae</taxon>
        <taxon>Pleosporales</taxon>
        <taxon>Delitschiaceae</taxon>
        <taxon>Delitschia</taxon>
    </lineage>
</organism>
<evidence type="ECO:0000313" key="8">
    <source>
        <dbReference type="EMBL" id="KAF2197243.1"/>
    </source>
</evidence>
<evidence type="ECO:0000259" key="7">
    <source>
        <dbReference type="PROSITE" id="PS50011"/>
    </source>
</evidence>
<reference evidence="8" key="1">
    <citation type="journal article" date="2020" name="Stud. Mycol.">
        <title>101 Dothideomycetes genomes: a test case for predicting lifestyles and emergence of pathogens.</title>
        <authorList>
            <person name="Haridas S."/>
            <person name="Albert R."/>
            <person name="Binder M."/>
            <person name="Bloem J."/>
            <person name="Labutti K."/>
            <person name="Salamov A."/>
            <person name="Andreopoulos B."/>
            <person name="Baker S."/>
            <person name="Barry K."/>
            <person name="Bills G."/>
            <person name="Bluhm B."/>
            <person name="Cannon C."/>
            <person name="Castanera R."/>
            <person name="Culley D."/>
            <person name="Daum C."/>
            <person name="Ezra D."/>
            <person name="Gonzalez J."/>
            <person name="Henrissat B."/>
            <person name="Kuo A."/>
            <person name="Liang C."/>
            <person name="Lipzen A."/>
            <person name="Lutzoni F."/>
            <person name="Magnuson J."/>
            <person name="Mondo S."/>
            <person name="Nolan M."/>
            <person name="Ohm R."/>
            <person name="Pangilinan J."/>
            <person name="Park H.-J."/>
            <person name="Ramirez L."/>
            <person name="Alfaro M."/>
            <person name="Sun H."/>
            <person name="Tritt A."/>
            <person name="Yoshinaga Y."/>
            <person name="Zwiers L.-H."/>
            <person name="Turgeon B."/>
            <person name="Goodwin S."/>
            <person name="Spatafora J."/>
            <person name="Crous P."/>
            <person name="Grigoriev I."/>
        </authorList>
    </citation>
    <scope>NUCLEOTIDE SEQUENCE</scope>
    <source>
        <strain evidence="8">ATCC 74209</strain>
    </source>
</reference>
<accession>A0A9P4MRR1</accession>
<dbReference type="EMBL" id="ML994259">
    <property type="protein sequence ID" value="KAF2197243.1"/>
    <property type="molecule type" value="Genomic_DNA"/>
</dbReference>
<feature type="region of interest" description="Disordered" evidence="6">
    <location>
        <begin position="157"/>
        <end position="210"/>
    </location>
</feature>
<dbReference type="SUPFAM" id="SSF56112">
    <property type="entry name" value="Protein kinase-like (PK-like)"/>
    <property type="match status" value="1"/>
</dbReference>
<keyword evidence="2" id="KW-0547">Nucleotide-binding</keyword>
<dbReference type="Gene3D" id="3.30.200.20">
    <property type="entry name" value="Phosphorylase Kinase, domain 1"/>
    <property type="match status" value="1"/>
</dbReference>
<dbReference type="PANTHER" id="PTHR11042">
    <property type="entry name" value="EUKARYOTIC TRANSLATION INITIATION FACTOR 2-ALPHA KINASE EIF2-ALPHA KINASE -RELATED"/>
    <property type="match status" value="1"/>
</dbReference>
<evidence type="ECO:0000256" key="3">
    <source>
        <dbReference type="ARBA" id="ARBA00022777"/>
    </source>
</evidence>
<dbReference type="Proteomes" id="UP000799536">
    <property type="component" value="Unassembled WGS sequence"/>
</dbReference>
<dbReference type="AlphaFoldDB" id="A0A9P4MRR1"/>
<evidence type="ECO:0000256" key="6">
    <source>
        <dbReference type="SAM" id="MobiDB-lite"/>
    </source>
</evidence>
<dbReference type="Pfam" id="PF00069">
    <property type="entry name" value="Pkinase"/>
    <property type="match status" value="1"/>
</dbReference>
<evidence type="ECO:0000256" key="5">
    <source>
        <dbReference type="ARBA" id="ARBA00037982"/>
    </source>
</evidence>
<dbReference type="PROSITE" id="PS00108">
    <property type="entry name" value="PROTEIN_KINASE_ST"/>
    <property type="match status" value="1"/>
</dbReference>
<dbReference type="CDD" id="cd00180">
    <property type="entry name" value="PKc"/>
    <property type="match status" value="1"/>
</dbReference>
<comment type="similarity">
    <text evidence="5">Belongs to the protein kinase superfamily. Ser/Thr protein kinase family. GCN2 subfamily.</text>
</comment>
<keyword evidence="1" id="KW-0808">Transferase</keyword>
<evidence type="ECO:0000256" key="1">
    <source>
        <dbReference type="ARBA" id="ARBA00022679"/>
    </source>
</evidence>
<feature type="compositionally biased region" description="Polar residues" evidence="6">
    <location>
        <begin position="159"/>
        <end position="180"/>
    </location>
</feature>
<dbReference type="InterPro" id="IPR008271">
    <property type="entry name" value="Ser/Thr_kinase_AS"/>
</dbReference>
<evidence type="ECO:0000313" key="9">
    <source>
        <dbReference type="Proteomes" id="UP000799536"/>
    </source>
</evidence>
<dbReference type="GO" id="GO:0110031">
    <property type="term" value="P:negative regulation of G2/MI transition of meiotic cell cycle"/>
    <property type="evidence" value="ECO:0007669"/>
    <property type="project" value="TreeGrafter"/>
</dbReference>
<dbReference type="OrthoDB" id="4062651at2759"/>
<feature type="compositionally biased region" description="Low complexity" evidence="6">
    <location>
        <begin position="181"/>
        <end position="194"/>
    </location>
</feature>
<gene>
    <name evidence="8" type="ORF">GQ43DRAFT_435319</name>
</gene>
<dbReference type="GO" id="GO:0005634">
    <property type="term" value="C:nucleus"/>
    <property type="evidence" value="ECO:0007669"/>
    <property type="project" value="TreeGrafter"/>
</dbReference>
<evidence type="ECO:0000256" key="2">
    <source>
        <dbReference type="ARBA" id="ARBA00022741"/>
    </source>
</evidence>
<sequence length="798" mass="88973">MRGTPVVFQPYDRDTGAELSDEQQADCGFHYLAIKAYIDNIDSQLETPLQWSRKKLRCSTTELLEKIKKLSRDIGQLHRETTIDEPGSDGIFHTDSGTSTRDLAACRHSITLDPRFYQPAINLLHELVSRLVDVDAPSPLPLSSTIPGDPPVFQGLSVPGSTSDSSEASAGFSNRPTSLITTFSTGTGTSFTSTEMRDSGSGKIAVGDDPENTTHVVFDIPPADIDVKTVEHEDKKKIATNDWVLEYLRGGWLESGPSDMAGVTISPVFTMSEDSSPACSFRPPNRTDSDEVSLFGDDIPPFGNRNTCSGTRPSRRGYPIPTVASRFMGKAPQQGFHSIERKYSPAFGLEHFETPQSVLSGNTVFCTPHSGLDNIKPVGLVRTSTWNAYLRERGLIPNPFDEMDWSGRGQHAEFNAEEECEVPLILEKALGHSATALVESVRCRRIRLARKTVTVNRRLKKEEVIKEVEHLQRLKHPHVIRVVGTYTLPQKLSILLYPVAEYTLDQFLESTQDSNHFLLGEYSVRLYSISSFLRCLAKGLAYIHEKAMKHMDIKPKNLLVRDMRNSTICNQGQYKIYIADFGIARSYKSVDDCNTESRTAFTRMYAAPEVVAQERRDQKADIFSLGAVYAEILAVLANQDSQTSNLDLLGELREANNEDQSYQANITNVQSWLRGLSITTYGFESDANYSSIAELVALMLSVDPEDRPTALTILDNIPFLAFCCDVNGGPEPFEAAERQSDRQLYDRSMEIAEQGLKYFRCMVDGCVKVYRTAGKLEYHEAFQPILACFTYGDAPSSW</sequence>
<dbReference type="GO" id="GO:0004713">
    <property type="term" value="F:protein tyrosine kinase activity"/>
    <property type="evidence" value="ECO:0007669"/>
    <property type="project" value="TreeGrafter"/>
</dbReference>
<keyword evidence="9" id="KW-1185">Reference proteome</keyword>
<dbReference type="InterPro" id="IPR011009">
    <property type="entry name" value="Kinase-like_dom_sf"/>
</dbReference>
<dbReference type="PANTHER" id="PTHR11042:SF190">
    <property type="entry name" value="MITOSIS INHIBITOR PROTEIN KINASE MIK1"/>
    <property type="match status" value="1"/>
</dbReference>
<evidence type="ECO:0000256" key="4">
    <source>
        <dbReference type="ARBA" id="ARBA00022840"/>
    </source>
</evidence>
<dbReference type="GO" id="GO:0005737">
    <property type="term" value="C:cytoplasm"/>
    <property type="evidence" value="ECO:0007669"/>
    <property type="project" value="TreeGrafter"/>
</dbReference>
<dbReference type="Gene3D" id="1.10.510.10">
    <property type="entry name" value="Transferase(Phosphotransferase) domain 1"/>
    <property type="match status" value="1"/>
</dbReference>
<keyword evidence="4" id="KW-0067">ATP-binding</keyword>
<comment type="caution">
    <text evidence="8">The sequence shown here is derived from an EMBL/GenBank/DDBJ whole genome shotgun (WGS) entry which is preliminary data.</text>
</comment>
<dbReference type="PROSITE" id="PS50011">
    <property type="entry name" value="PROTEIN_KINASE_DOM"/>
    <property type="match status" value="1"/>
</dbReference>
<proteinExistence type="inferred from homology"/>
<feature type="domain" description="Protein kinase" evidence="7">
    <location>
        <begin position="424"/>
        <end position="720"/>
    </location>
</feature>
<dbReference type="SMART" id="SM00220">
    <property type="entry name" value="S_TKc"/>
    <property type="match status" value="1"/>
</dbReference>
<name>A0A9P4MRR1_9PLEO</name>
<protein>
    <submittedName>
        <fullName evidence="8">Kinase-like protein</fullName>
    </submittedName>
</protein>
<keyword evidence="3 8" id="KW-0418">Kinase</keyword>
<dbReference type="GO" id="GO:0005524">
    <property type="term" value="F:ATP binding"/>
    <property type="evidence" value="ECO:0007669"/>
    <property type="project" value="UniProtKB-KW"/>
</dbReference>